<dbReference type="EMBL" id="PECC01000029">
    <property type="protein sequence ID" value="TDZ47895.1"/>
    <property type="molecule type" value="Genomic_DNA"/>
</dbReference>
<dbReference type="Proteomes" id="UP000295165">
    <property type="component" value="Unassembled WGS sequence"/>
</dbReference>
<keyword evidence="2" id="KW-1185">Reference proteome</keyword>
<proteinExistence type="predicted"/>
<organism evidence="1 2">
    <name type="scientific">Mycobacteroides franklinii</name>
    <dbReference type="NCBI Taxonomy" id="948102"/>
    <lineage>
        <taxon>Bacteria</taxon>
        <taxon>Bacillati</taxon>
        <taxon>Actinomycetota</taxon>
        <taxon>Actinomycetes</taxon>
        <taxon>Mycobacteriales</taxon>
        <taxon>Mycobacteriaceae</taxon>
        <taxon>Mycobacteroides</taxon>
    </lineage>
</organism>
<name>A0A4R8QVD2_9MYCO</name>
<gene>
    <name evidence="1" type="ORF">CCUG63697_04189</name>
</gene>
<protein>
    <submittedName>
        <fullName evidence="1">Uncharacterized protein</fullName>
    </submittedName>
</protein>
<sequence length="160" mass="17685" precursor="true">MVHRAVRRDFTEIFRSRAVGDKSGAMLTRLCMATAALTVAVTGCPPLAQAEPEPLTADAAFEQRVPLHSCGRLRMLPPPHDIPPDYLNCMRQARAAGTGAELVTTVANFFLEDTTTYYRVYSADRDVEVFVDNNDRGNPGFSHYYCPIPDTDLSFEPPSC</sequence>
<reference evidence="1 2" key="1">
    <citation type="journal article" date="2019" name="Sci. Rep.">
        <title>Extended insight into the Mycobacterium chelonae-abscessus complex through whole genome sequencing of Mycobacterium salmoniphilum outbreak and Mycobacterium salmoniphilum-like strains.</title>
        <authorList>
            <person name="Behra P.R.K."/>
            <person name="Das S."/>
            <person name="Pettersson B.M.F."/>
            <person name="Shirreff L."/>
            <person name="DuCote T."/>
            <person name="Jacobsson K.G."/>
            <person name="Ennis D.G."/>
            <person name="Kirsebom L.A."/>
        </authorList>
    </citation>
    <scope>NUCLEOTIDE SEQUENCE [LARGE SCALE GENOMIC DNA]</scope>
    <source>
        <strain evidence="1 2">CCUG 63697</strain>
    </source>
</reference>
<dbReference type="AlphaFoldDB" id="A0A4R8QVD2"/>
<evidence type="ECO:0000313" key="1">
    <source>
        <dbReference type="EMBL" id="TDZ47895.1"/>
    </source>
</evidence>
<comment type="caution">
    <text evidence="1">The sequence shown here is derived from an EMBL/GenBank/DDBJ whole genome shotgun (WGS) entry which is preliminary data.</text>
</comment>
<evidence type="ECO:0000313" key="2">
    <source>
        <dbReference type="Proteomes" id="UP000295165"/>
    </source>
</evidence>
<accession>A0A4R8QVD2</accession>